<reference evidence="2 3" key="1">
    <citation type="journal article" date="2015" name="Fungal Genet. Biol.">
        <title>Evolution of novel wood decay mechanisms in Agaricales revealed by the genome sequences of Fistulina hepatica and Cylindrobasidium torrendii.</title>
        <authorList>
            <person name="Floudas D."/>
            <person name="Held B.W."/>
            <person name="Riley R."/>
            <person name="Nagy L.G."/>
            <person name="Koehler G."/>
            <person name="Ransdell A.S."/>
            <person name="Younus H."/>
            <person name="Chow J."/>
            <person name="Chiniquy J."/>
            <person name="Lipzen A."/>
            <person name="Tritt A."/>
            <person name="Sun H."/>
            <person name="Haridas S."/>
            <person name="LaButti K."/>
            <person name="Ohm R.A."/>
            <person name="Kues U."/>
            <person name="Blanchette R.A."/>
            <person name="Grigoriev I.V."/>
            <person name="Minto R.E."/>
            <person name="Hibbett D.S."/>
        </authorList>
    </citation>
    <scope>NUCLEOTIDE SEQUENCE [LARGE SCALE GENOMIC DNA]</scope>
    <source>
        <strain evidence="2 3">FP15055 ss-10</strain>
    </source>
</reference>
<accession>A0A0D7BBW2</accession>
<evidence type="ECO:0000313" key="2">
    <source>
        <dbReference type="EMBL" id="KIY67715.1"/>
    </source>
</evidence>
<dbReference type="AlphaFoldDB" id="A0A0D7BBW2"/>
<feature type="region of interest" description="Disordered" evidence="1">
    <location>
        <begin position="1"/>
        <end position="228"/>
    </location>
</feature>
<dbReference type="Proteomes" id="UP000054007">
    <property type="component" value="Unassembled WGS sequence"/>
</dbReference>
<protein>
    <submittedName>
        <fullName evidence="2">Uncharacterized protein</fullName>
    </submittedName>
</protein>
<gene>
    <name evidence="2" type="ORF">CYLTODRAFT_282743</name>
</gene>
<feature type="compositionally biased region" description="Polar residues" evidence="1">
    <location>
        <begin position="23"/>
        <end position="51"/>
    </location>
</feature>
<evidence type="ECO:0000313" key="3">
    <source>
        <dbReference type="Proteomes" id="UP000054007"/>
    </source>
</evidence>
<organism evidence="2 3">
    <name type="scientific">Cylindrobasidium torrendii FP15055 ss-10</name>
    <dbReference type="NCBI Taxonomy" id="1314674"/>
    <lineage>
        <taxon>Eukaryota</taxon>
        <taxon>Fungi</taxon>
        <taxon>Dikarya</taxon>
        <taxon>Basidiomycota</taxon>
        <taxon>Agaricomycotina</taxon>
        <taxon>Agaricomycetes</taxon>
        <taxon>Agaricomycetidae</taxon>
        <taxon>Agaricales</taxon>
        <taxon>Marasmiineae</taxon>
        <taxon>Physalacriaceae</taxon>
        <taxon>Cylindrobasidium</taxon>
    </lineage>
</organism>
<feature type="compositionally biased region" description="Low complexity" evidence="1">
    <location>
        <begin position="191"/>
        <end position="217"/>
    </location>
</feature>
<proteinExistence type="predicted"/>
<sequence length="340" mass="35350">MAKDNTTPSPRASIRARMGSAVRRTSSIFGTPKPSGSSAKSVHSNDSSSAKNVDAPAPIVVSTENLHEHAQHQSHVPSPIAESPAREAAALSAQTPVVGPSPLVQSVLHDEPVSIGSMAPSLNENEDAPPAAPVQEEAEVTKEKAESTDEEVGVGAGTVSNEDLRPAPSSDKVSIATQADEPELEPEAKDVPAAVEPAQAEPKVEEQAPSAEASVIDSPPPPPAPGTMAAASSYFEDRSAIDAPSTPIRAAPIAPSVHQEEDDDLSAVWGQHAPNGVPTACVAAPPISFVGLADFSAPAMRRIHLLIRLRLGMLRASRHRSKRALNLLFLFFAGSSSPHS</sequence>
<dbReference type="OrthoDB" id="3071565at2759"/>
<evidence type="ECO:0000256" key="1">
    <source>
        <dbReference type="SAM" id="MobiDB-lite"/>
    </source>
</evidence>
<name>A0A0D7BBW2_9AGAR</name>
<dbReference type="EMBL" id="KN880519">
    <property type="protein sequence ID" value="KIY67715.1"/>
    <property type="molecule type" value="Genomic_DNA"/>
</dbReference>
<keyword evidence="3" id="KW-1185">Reference proteome</keyword>
<feature type="compositionally biased region" description="Polar residues" evidence="1">
    <location>
        <begin position="1"/>
        <end position="10"/>
    </location>
</feature>